<evidence type="ECO:0000313" key="3">
    <source>
        <dbReference type="Proteomes" id="UP000799302"/>
    </source>
</evidence>
<feature type="region of interest" description="Disordered" evidence="1">
    <location>
        <begin position="1"/>
        <end position="74"/>
    </location>
</feature>
<sequence>MRNSRERDRRVSPIHTERLHNERPESMEWQQWPNMPSKNNEPDSVPESHALSKLTKQSNSLARQHDAVIFKAKP</sequence>
<gene>
    <name evidence="2" type="ORF">BT63DRAFT_449796</name>
</gene>
<dbReference type="Proteomes" id="UP000799302">
    <property type="component" value="Unassembled WGS sequence"/>
</dbReference>
<dbReference type="AlphaFoldDB" id="A0A6A6UV21"/>
<evidence type="ECO:0000313" key="2">
    <source>
        <dbReference type="EMBL" id="KAF2674804.1"/>
    </source>
</evidence>
<organism evidence="2 3">
    <name type="scientific">Microthyrium microscopicum</name>
    <dbReference type="NCBI Taxonomy" id="703497"/>
    <lineage>
        <taxon>Eukaryota</taxon>
        <taxon>Fungi</taxon>
        <taxon>Dikarya</taxon>
        <taxon>Ascomycota</taxon>
        <taxon>Pezizomycotina</taxon>
        <taxon>Dothideomycetes</taxon>
        <taxon>Dothideomycetes incertae sedis</taxon>
        <taxon>Microthyriales</taxon>
        <taxon>Microthyriaceae</taxon>
        <taxon>Microthyrium</taxon>
    </lineage>
</organism>
<proteinExistence type="predicted"/>
<keyword evidence="3" id="KW-1185">Reference proteome</keyword>
<feature type="compositionally biased region" description="Polar residues" evidence="1">
    <location>
        <begin position="28"/>
        <end position="39"/>
    </location>
</feature>
<dbReference type="EMBL" id="MU004230">
    <property type="protein sequence ID" value="KAF2674804.1"/>
    <property type="molecule type" value="Genomic_DNA"/>
</dbReference>
<evidence type="ECO:0000256" key="1">
    <source>
        <dbReference type="SAM" id="MobiDB-lite"/>
    </source>
</evidence>
<accession>A0A6A6UV21</accession>
<reference evidence="2" key="1">
    <citation type="journal article" date="2020" name="Stud. Mycol.">
        <title>101 Dothideomycetes genomes: a test case for predicting lifestyles and emergence of pathogens.</title>
        <authorList>
            <person name="Haridas S."/>
            <person name="Albert R."/>
            <person name="Binder M."/>
            <person name="Bloem J."/>
            <person name="Labutti K."/>
            <person name="Salamov A."/>
            <person name="Andreopoulos B."/>
            <person name="Baker S."/>
            <person name="Barry K."/>
            <person name="Bills G."/>
            <person name="Bluhm B."/>
            <person name="Cannon C."/>
            <person name="Castanera R."/>
            <person name="Culley D."/>
            <person name="Daum C."/>
            <person name="Ezra D."/>
            <person name="Gonzalez J."/>
            <person name="Henrissat B."/>
            <person name="Kuo A."/>
            <person name="Liang C."/>
            <person name="Lipzen A."/>
            <person name="Lutzoni F."/>
            <person name="Magnuson J."/>
            <person name="Mondo S."/>
            <person name="Nolan M."/>
            <person name="Ohm R."/>
            <person name="Pangilinan J."/>
            <person name="Park H.-J."/>
            <person name="Ramirez L."/>
            <person name="Alfaro M."/>
            <person name="Sun H."/>
            <person name="Tritt A."/>
            <person name="Yoshinaga Y."/>
            <person name="Zwiers L.-H."/>
            <person name="Turgeon B."/>
            <person name="Goodwin S."/>
            <person name="Spatafora J."/>
            <person name="Crous P."/>
            <person name="Grigoriev I."/>
        </authorList>
    </citation>
    <scope>NUCLEOTIDE SEQUENCE</scope>
    <source>
        <strain evidence="2">CBS 115976</strain>
    </source>
</reference>
<feature type="compositionally biased region" description="Basic and acidic residues" evidence="1">
    <location>
        <begin position="1"/>
        <end position="26"/>
    </location>
</feature>
<protein>
    <submittedName>
        <fullName evidence="2">Uncharacterized protein</fullName>
    </submittedName>
</protein>
<name>A0A6A6UV21_9PEZI</name>